<sequence length="360" mass="40350">MKSTVDSLRSRMREQGIDLAIISDPTSIAYLTNFQSDPHERQFFFFLPLEGSPTLFTPELDRDRAKSLVSYNIVSYHDSENPWQKIQSFLSRERYRIGLEFQHLRLRQYYELMQILTGQIVDLSPTIEQIRLYKTPVELDYLRKAGQMADHALALGFQAIAKGKTELDIITAIEGPLRSQDVSMSFETMVLADKHAADPHGVPTNRPLKNKSLLLFDLGTWHQGYASDVSRTVAIGQPTVLQATIYDIVLEAQLAAIDAIKPGVTAGEIDAVARGIITKAGYGEYFNHRLGHGIGRSLHEFPSINQGNPLVLEEGMTFSVEPGIYLPNKVGVRIEDCGLVTKTGFEAFTHTPKELLKFKL</sequence>
<dbReference type="RefSeq" id="WP_160333025.1">
    <property type="nucleotide sequence ID" value="NZ_WSRS01000052.1"/>
</dbReference>
<organism evidence="6 7">
    <name type="scientific">Streptococcus danieliae</name>
    <dbReference type="NCBI Taxonomy" id="747656"/>
    <lineage>
        <taxon>Bacteria</taxon>
        <taxon>Bacillati</taxon>
        <taxon>Bacillota</taxon>
        <taxon>Bacilli</taxon>
        <taxon>Lactobacillales</taxon>
        <taxon>Streptococcaceae</taxon>
        <taxon>Streptococcus</taxon>
    </lineage>
</organism>
<gene>
    <name evidence="6" type="ORF">E5983_06260</name>
</gene>
<dbReference type="InterPro" id="IPR029149">
    <property type="entry name" value="Creatin/AminoP/Spt16_N"/>
</dbReference>
<dbReference type="PANTHER" id="PTHR46112">
    <property type="entry name" value="AMINOPEPTIDASE"/>
    <property type="match status" value="1"/>
</dbReference>
<evidence type="ECO:0000259" key="5">
    <source>
        <dbReference type="Pfam" id="PF01321"/>
    </source>
</evidence>
<dbReference type="Pfam" id="PF00557">
    <property type="entry name" value="Peptidase_M24"/>
    <property type="match status" value="1"/>
</dbReference>
<feature type="domain" description="Peptidase M24" evidence="4">
    <location>
        <begin position="141"/>
        <end position="342"/>
    </location>
</feature>
<dbReference type="Proteomes" id="UP000461595">
    <property type="component" value="Unassembled WGS sequence"/>
</dbReference>
<dbReference type="Gene3D" id="3.40.350.10">
    <property type="entry name" value="Creatinase/prolidase N-terminal domain"/>
    <property type="match status" value="1"/>
</dbReference>
<dbReference type="CDD" id="cd01092">
    <property type="entry name" value="APP-like"/>
    <property type="match status" value="1"/>
</dbReference>
<dbReference type="Pfam" id="PF01321">
    <property type="entry name" value="Creatinase_N"/>
    <property type="match status" value="1"/>
</dbReference>
<evidence type="ECO:0000256" key="2">
    <source>
        <dbReference type="ARBA" id="ARBA00008766"/>
    </source>
</evidence>
<comment type="caution">
    <text evidence="6">The sequence shown here is derived from an EMBL/GenBank/DDBJ whole genome shotgun (WGS) entry which is preliminary data.</text>
</comment>
<dbReference type="Gene3D" id="3.90.230.10">
    <property type="entry name" value="Creatinase/methionine aminopeptidase superfamily"/>
    <property type="match status" value="1"/>
</dbReference>
<accession>A0A7X3G929</accession>
<evidence type="ECO:0000256" key="3">
    <source>
        <dbReference type="ARBA" id="ARBA00023211"/>
    </source>
</evidence>
<dbReference type="InterPro" id="IPR000994">
    <property type="entry name" value="Pept_M24"/>
</dbReference>
<reference evidence="6 7" key="1">
    <citation type="submission" date="2019-12" db="EMBL/GenBank/DDBJ databases">
        <title>Microbes associate with the intestines of laboratory mice.</title>
        <authorList>
            <person name="Navarre W."/>
            <person name="Wong E."/>
        </authorList>
    </citation>
    <scope>NUCLEOTIDE SEQUENCE [LARGE SCALE GENOMIC DNA]</scope>
    <source>
        <strain evidence="6 7">NM51_B2-22</strain>
    </source>
</reference>
<name>A0A7X3G929_9STRE</name>
<dbReference type="AlphaFoldDB" id="A0A7X3G929"/>
<evidence type="ECO:0000313" key="6">
    <source>
        <dbReference type="EMBL" id="MVX59240.1"/>
    </source>
</evidence>
<comment type="cofactor">
    <cofactor evidence="1">
        <name>Mn(2+)</name>
        <dbReference type="ChEBI" id="CHEBI:29035"/>
    </cofactor>
</comment>
<feature type="domain" description="Creatinase N-terminal" evidence="5">
    <location>
        <begin position="6"/>
        <end position="132"/>
    </location>
</feature>
<dbReference type="PANTHER" id="PTHR46112:SF10">
    <property type="entry name" value="DIPEPTIDASE YKVY-RELATED"/>
    <property type="match status" value="1"/>
</dbReference>
<protein>
    <submittedName>
        <fullName evidence="6">M24 family metallopeptidase</fullName>
    </submittedName>
</protein>
<evidence type="ECO:0000313" key="7">
    <source>
        <dbReference type="Proteomes" id="UP000461595"/>
    </source>
</evidence>
<proteinExistence type="inferred from homology"/>
<dbReference type="EMBL" id="WSRS01000052">
    <property type="protein sequence ID" value="MVX59240.1"/>
    <property type="molecule type" value="Genomic_DNA"/>
</dbReference>
<evidence type="ECO:0000259" key="4">
    <source>
        <dbReference type="Pfam" id="PF00557"/>
    </source>
</evidence>
<dbReference type="InterPro" id="IPR000587">
    <property type="entry name" value="Creatinase_N"/>
</dbReference>
<dbReference type="InterPro" id="IPR050659">
    <property type="entry name" value="Peptidase_M24B"/>
</dbReference>
<keyword evidence="3" id="KW-0464">Manganese</keyword>
<dbReference type="OrthoDB" id="9806388at2"/>
<dbReference type="InterPro" id="IPR036005">
    <property type="entry name" value="Creatinase/aminopeptidase-like"/>
</dbReference>
<evidence type="ECO:0000256" key="1">
    <source>
        <dbReference type="ARBA" id="ARBA00001936"/>
    </source>
</evidence>
<dbReference type="SUPFAM" id="SSF55920">
    <property type="entry name" value="Creatinase/aminopeptidase"/>
    <property type="match status" value="1"/>
</dbReference>
<comment type="similarity">
    <text evidence="2">Belongs to the peptidase M24B family.</text>
</comment>
<dbReference type="SUPFAM" id="SSF53092">
    <property type="entry name" value="Creatinase/prolidase N-terminal domain"/>
    <property type="match status" value="1"/>
</dbReference>